<dbReference type="PROSITE" id="PS00455">
    <property type="entry name" value="AMP_BINDING"/>
    <property type="match status" value="1"/>
</dbReference>
<dbReference type="PANTHER" id="PTHR43201">
    <property type="entry name" value="ACYL-COA SYNTHETASE"/>
    <property type="match status" value="1"/>
</dbReference>
<feature type="domain" description="AMP-dependent synthetase/ligase" evidence="3">
    <location>
        <begin position="9"/>
        <end position="329"/>
    </location>
</feature>
<dbReference type="OrthoDB" id="9803968at2"/>
<name>A0A5B9Q7S8_9BACT</name>
<dbReference type="InterPro" id="IPR045851">
    <property type="entry name" value="AMP-bd_C_sf"/>
</dbReference>
<dbReference type="GO" id="GO:0031956">
    <property type="term" value="F:medium-chain fatty acid-CoA ligase activity"/>
    <property type="evidence" value="ECO:0007669"/>
    <property type="project" value="TreeGrafter"/>
</dbReference>
<dbReference type="PANTHER" id="PTHR43201:SF5">
    <property type="entry name" value="MEDIUM-CHAIN ACYL-COA LIGASE ACSF2, MITOCHONDRIAL"/>
    <property type="match status" value="1"/>
</dbReference>
<dbReference type="Gene3D" id="3.40.50.12780">
    <property type="entry name" value="N-terminal domain of ligase-like"/>
    <property type="match status" value="1"/>
</dbReference>
<comment type="similarity">
    <text evidence="1">Belongs to the ATP-dependent AMP-binding enzyme family.</text>
</comment>
<dbReference type="EMBL" id="CP042913">
    <property type="protein sequence ID" value="QEG35094.1"/>
    <property type="molecule type" value="Genomic_DNA"/>
</dbReference>
<evidence type="ECO:0000313" key="6">
    <source>
        <dbReference type="Proteomes" id="UP000323917"/>
    </source>
</evidence>
<reference evidence="5 6" key="1">
    <citation type="submission" date="2019-08" db="EMBL/GenBank/DDBJ databases">
        <title>Deep-cultivation of Planctomycetes and their phenomic and genomic characterization uncovers novel biology.</title>
        <authorList>
            <person name="Wiegand S."/>
            <person name="Jogler M."/>
            <person name="Boedeker C."/>
            <person name="Pinto D."/>
            <person name="Vollmers J."/>
            <person name="Rivas-Marin E."/>
            <person name="Kohn T."/>
            <person name="Peeters S.H."/>
            <person name="Heuer A."/>
            <person name="Rast P."/>
            <person name="Oberbeckmann S."/>
            <person name="Bunk B."/>
            <person name="Jeske O."/>
            <person name="Meyerdierks A."/>
            <person name="Storesund J.E."/>
            <person name="Kallscheuer N."/>
            <person name="Luecker S."/>
            <person name="Lage O.M."/>
            <person name="Pohl T."/>
            <person name="Merkel B.J."/>
            <person name="Hornburger P."/>
            <person name="Mueller R.-W."/>
            <person name="Bruemmer F."/>
            <person name="Labrenz M."/>
            <person name="Spormann A.M."/>
            <person name="Op den Camp H."/>
            <person name="Overmann J."/>
            <person name="Amann R."/>
            <person name="Jetten M.S.M."/>
            <person name="Mascher T."/>
            <person name="Medema M.H."/>
            <person name="Devos D.P."/>
            <person name="Kaster A.-K."/>
            <person name="Ovreas L."/>
            <person name="Rohde M."/>
            <person name="Galperin M.Y."/>
            <person name="Jogler C."/>
        </authorList>
    </citation>
    <scope>NUCLEOTIDE SEQUENCE [LARGE SCALE GENOMIC DNA]</scope>
    <source>
        <strain evidence="5 6">Pr1d</strain>
    </source>
</reference>
<protein>
    <submittedName>
        <fullName evidence="5">Long-chain-fatty-acid--CoA ligase</fullName>
        <ecNumber evidence="5">6.2.1.3</ecNumber>
    </submittedName>
</protein>
<keyword evidence="2 5" id="KW-0436">Ligase</keyword>
<dbReference type="GO" id="GO:0004467">
    <property type="term" value="F:long-chain fatty acid-CoA ligase activity"/>
    <property type="evidence" value="ECO:0007669"/>
    <property type="project" value="UniProtKB-EC"/>
</dbReference>
<evidence type="ECO:0000259" key="3">
    <source>
        <dbReference type="Pfam" id="PF00501"/>
    </source>
</evidence>
<dbReference type="SUPFAM" id="SSF56801">
    <property type="entry name" value="Acetyl-CoA synthetase-like"/>
    <property type="match status" value="1"/>
</dbReference>
<evidence type="ECO:0000259" key="4">
    <source>
        <dbReference type="Pfam" id="PF13193"/>
    </source>
</evidence>
<keyword evidence="6" id="KW-1185">Reference proteome</keyword>
<organism evidence="5 6">
    <name type="scientific">Bythopirellula goksoeyrii</name>
    <dbReference type="NCBI Taxonomy" id="1400387"/>
    <lineage>
        <taxon>Bacteria</taxon>
        <taxon>Pseudomonadati</taxon>
        <taxon>Planctomycetota</taxon>
        <taxon>Planctomycetia</taxon>
        <taxon>Pirellulales</taxon>
        <taxon>Lacipirellulaceae</taxon>
        <taxon>Bythopirellula</taxon>
    </lineage>
</organism>
<feature type="domain" description="AMP-binding enzyme C-terminal" evidence="4">
    <location>
        <begin position="399"/>
        <end position="476"/>
    </location>
</feature>
<dbReference type="KEGG" id="bgok:Pr1d_23850"/>
<dbReference type="InterPro" id="IPR000873">
    <property type="entry name" value="AMP-dep_synth/lig_dom"/>
</dbReference>
<dbReference type="Pfam" id="PF13193">
    <property type="entry name" value="AMP-binding_C"/>
    <property type="match status" value="1"/>
</dbReference>
<dbReference type="Gene3D" id="3.30.300.30">
    <property type="match status" value="1"/>
</dbReference>
<dbReference type="RefSeq" id="WP_148073649.1">
    <property type="nucleotide sequence ID" value="NZ_CP042913.1"/>
</dbReference>
<accession>A0A5B9Q7S8</accession>
<dbReference type="InterPro" id="IPR025110">
    <property type="entry name" value="AMP-bd_C"/>
</dbReference>
<sequence length="489" mass="53523">MTNLYQVLKATAERQPANIAVSDCENCSTVTYAQLLGRVDGLAKRFRAAGIVPGDCVGLHVASGLNYIIRTYALWKLGACVVPIPLELAPREKRQVCQRIAIDTIVSSDRSVGFLSGIDAHEIARVGSCRIIRMTPLRQHPTDFTSVNAAFIRFSSGTTGAAKGVVLSHETIFDRVHAANAGLELTPDDRVVWLLSMSYHFAVSIVAYLTFGATIILHKRAIDLGRALVEDAAGQRGTVIYGSPSHYELMARDRSGRELPDLRLAISTATALSADTARAFHERFDVPLTQAYGIIEIGLPCINLCHAGEKLDSVGQPQPSFGVRLVNRDDAGGMSSIGFRGKGFLDAYYDPWQPRSEIMQDGWFYTGDLGEMDEEGSLYIRGRASEMINVGGMKFFPREVEEVLNTHPAIEEAVVFAARKGNAREFACAQVVPRAEARVIPTPVELRQFCAKRLAHFKVPQEVEFVASLERTASGKIIRSAVVREIQAS</sequence>
<proteinExistence type="inferred from homology"/>
<dbReference type="Proteomes" id="UP000323917">
    <property type="component" value="Chromosome"/>
</dbReference>
<dbReference type="InterPro" id="IPR020845">
    <property type="entry name" value="AMP-binding_CS"/>
</dbReference>
<gene>
    <name evidence="5" type="primary">lcfB_2</name>
    <name evidence="5" type="ORF">Pr1d_23850</name>
</gene>
<dbReference type="EC" id="6.2.1.3" evidence="5"/>
<dbReference type="AlphaFoldDB" id="A0A5B9Q7S8"/>
<evidence type="ECO:0000313" key="5">
    <source>
        <dbReference type="EMBL" id="QEG35094.1"/>
    </source>
</evidence>
<evidence type="ECO:0000256" key="1">
    <source>
        <dbReference type="ARBA" id="ARBA00006432"/>
    </source>
</evidence>
<evidence type="ECO:0000256" key="2">
    <source>
        <dbReference type="ARBA" id="ARBA00022598"/>
    </source>
</evidence>
<dbReference type="InterPro" id="IPR042099">
    <property type="entry name" value="ANL_N_sf"/>
</dbReference>
<dbReference type="Pfam" id="PF00501">
    <property type="entry name" value="AMP-binding"/>
    <property type="match status" value="1"/>
</dbReference>